<protein>
    <recommendedName>
        <fullName evidence="6">Protein HflC</fullName>
    </recommendedName>
</protein>
<dbReference type="EMBL" id="QOPD01000004">
    <property type="protein sequence ID" value="RCL38249.1"/>
    <property type="molecule type" value="Genomic_DNA"/>
</dbReference>
<dbReference type="SUPFAM" id="SSF117892">
    <property type="entry name" value="Band 7/SPFH domain"/>
    <property type="match status" value="1"/>
</dbReference>
<evidence type="ECO:0000313" key="9">
    <source>
        <dbReference type="Proteomes" id="UP000252147"/>
    </source>
</evidence>
<evidence type="ECO:0000256" key="3">
    <source>
        <dbReference type="ARBA" id="ARBA00022692"/>
    </source>
</evidence>
<dbReference type="PANTHER" id="PTHR42911">
    <property type="entry name" value="MODULATOR OF FTSH PROTEASE HFLC"/>
    <property type="match status" value="1"/>
</dbReference>
<feature type="domain" description="Band 7" evidence="7">
    <location>
        <begin position="21"/>
        <end position="184"/>
    </location>
</feature>
<dbReference type="InterPro" id="IPR010200">
    <property type="entry name" value="HflC"/>
</dbReference>
<keyword evidence="3" id="KW-0812">Transmembrane</keyword>
<dbReference type="Gene3D" id="3.30.479.30">
    <property type="entry name" value="Band 7 domain"/>
    <property type="match status" value="1"/>
</dbReference>
<evidence type="ECO:0000256" key="1">
    <source>
        <dbReference type="ARBA" id="ARBA00004167"/>
    </source>
</evidence>
<dbReference type="Pfam" id="PF01145">
    <property type="entry name" value="Band_7"/>
    <property type="match status" value="1"/>
</dbReference>
<dbReference type="AlphaFoldDB" id="A0A368BLQ5"/>
<keyword evidence="8" id="KW-0645">Protease</keyword>
<dbReference type="InterPro" id="IPR001107">
    <property type="entry name" value="Band_7"/>
</dbReference>
<proteinExistence type="inferred from homology"/>
<dbReference type="PANTHER" id="PTHR42911:SF1">
    <property type="entry name" value="MODULATOR OF FTSH PROTEASE HFLC"/>
    <property type="match status" value="1"/>
</dbReference>
<dbReference type="InterPro" id="IPR036013">
    <property type="entry name" value="Band_7/SPFH_dom_sf"/>
</dbReference>
<comment type="subcellular location">
    <subcellularLocation>
        <location evidence="1">Membrane</location>
        <topology evidence="1">Single-pass membrane protein</topology>
    </subcellularLocation>
</comment>
<dbReference type="SMART" id="SM00244">
    <property type="entry name" value="PHB"/>
    <property type="match status" value="1"/>
</dbReference>
<dbReference type="CDD" id="cd03405">
    <property type="entry name" value="SPFH_HflC"/>
    <property type="match status" value="1"/>
</dbReference>
<keyword evidence="8" id="KW-0378">Hydrolase</keyword>
<evidence type="ECO:0000313" key="8">
    <source>
        <dbReference type="EMBL" id="RCL38249.1"/>
    </source>
</evidence>
<comment type="similarity">
    <text evidence="2 6">Belongs to the band 7/mec-2 family. HflC subfamily.</text>
</comment>
<comment type="caution">
    <text evidence="8">The sequence shown here is derived from an EMBL/GenBank/DDBJ whole genome shotgun (WGS) entry which is preliminary data.</text>
</comment>
<accession>A0A368BLQ5</accession>
<keyword evidence="5" id="KW-0472">Membrane</keyword>
<sequence>MMNKGNFLLFVALLLLVVGVQAIVVVKDTEKAILLKLGAFERTLNPGLNFKVPLMDTAIKFEGRLRTLDTQPDRVLSSESKPLLVDSFVKYKIVDAETFYTSTNGGQDRVAEDTLQRRVRDKLRNEFGKRTLQEVVSGDRDGLMESLKNSLGEDSSELGVEIVDFRVKRIDFEREIRTSVFERMKTERNRIAEELRAEGRELAENIRADADRQRTIILANATRESERIRGEGDAIATATYADAFNKDPEFYDFTRSLKAYRETFKDKGDILLLDPDSDYFKYLNKSVKQ</sequence>
<evidence type="ECO:0000256" key="4">
    <source>
        <dbReference type="ARBA" id="ARBA00022989"/>
    </source>
</evidence>
<dbReference type="GO" id="GO:0008233">
    <property type="term" value="F:peptidase activity"/>
    <property type="evidence" value="ECO:0007669"/>
    <property type="project" value="UniProtKB-KW"/>
</dbReference>
<organism evidence="8 9">
    <name type="scientific">SAR86 cluster bacterium</name>
    <dbReference type="NCBI Taxonomy" id="2030880"/>
    <lineage>
        <taxon>Bacteria</taxon>
        <taxon>Pseudomonadati</taxon>
        <taxon>Pseudomonadota</taxon>
        <taxon>Gammaproteobacteria</taxon>
        <taxon>SAR86 cluster</taxon>
    </lineage>
</organism>
<gene>
    <name evidence="8" type="primary">hflC</name>
    <name evidence="8" type="ORF">DBW97_03070</name>
</gene>
<dbReference type="GO" id="GO:0006508">
    <property type="term" value="P:proteolysis"/>
    <property type="evidence" value="ECO:0007669"/>
    <property type="project" value="UniProtKB-KW"/>
</dbReference>
<evidence type="ECO:0000256" key="6">
    <source>
        <dbReference type="PIRNR" id="PIRNR005651"/>
    </source>
</evidence>
<dbReference type="NCBIfam" id="TIGR01932">
    <property type="entry name" value="hflC"/>
    <property type="match status" value="1"/>
</dbReference>
<dbReference type="Proteomes" id="UP000252147">
    <property type="component" value="Unassembled WGS sequence"/>
</dbReference>
<evidence type="ECO:0000256" key="2">
    <source>
        <dbReference type="ARBA" id="ARBA00007862"/>
    </source>
</evidence>
<evidence type="ECO:0000256" key="5">
    <source>
        <dbReference type="ARBA" id="ARBA00023136"/>
    </source>
</evidence>
<name>A0A368BLQ5_9GAMM</name>
<keyword evidence="4" id="KW-1133">Transmembrane helix</keyword>
<evidence type="ECO:0000259" key="7">
    <source>
        <dbReference type="SMART" id="SM00244"/>
    </source>
</evidence>
<dbReference type="PIRSF" id="PIRSF005651">
    <property type="entry name" value="HflC"/>
    <property type="match status" value="1"/>
</dbReference>
<dbReference type="GO" id="GO:0016020">
    <property type="term" value="C:membrane"/>
    <property type="evidence" value="ECO:0007669"/>
    <property type="project" value="UniProtKB-SubCell"/>
</dbReference>
<comment type="function">
    <text evidence="6">HflC and HflK could regulate a protease.</text>
</comment>
<reference evidence="8 9" key="1">
    <citation type="journal article" date="2018" name="Microbiome">
        <title>Fine metagenomic profile of the Mediterranean stratified and mixed water columns revealed by assembly and recruitment.</title>
        <authorList>
            <person name="Haro-Moreno J.M."/>
            <person name="Lopez-Perez M."/>
            <person name="De La Torre J.R."/>
            <person name="Picazo A."/>
            <person name="Camacho A."/>
            <person name="Rodriguez-Valera F."/>
        </authorList>
    </citation>
    <scope>NUCLEOTIDE SEQUENCE [LARGE SCALE GENOMIC DNA]</scope>
    <source>
        <strain evidence="8">MED-G83</strain>
    </source>
</reference>